<organism evidence="1 2">
    <name type="scientific">Pieris macdunnoughi</name>
    <dbReference type="NCBI Taxonomy" id="345717"/>
    <lineage>
        <taxon>Eukaryota</taxon>
        <taxon>Metazoa</taxon>
        <taxon>Ecdysozoa</taxon>
        <taxon>Arthropoda</taxon>
        <taxon>Hexapoda</taxon>
        <taxon>Insecta</taxon>
        <taxon>Pterygota</taxon>
        <taxon>Neoptera</taxon>
        <taxon>Endopterygota</taxon>
        <taxon>Lepidoptera</taxon>
        <taxon>Glossata</taxon>
        <taxon>Ditrysia</taxon>
        <taxon>Papilionoidea</taxon>
        <taxon>Pieridae</taxon>
        <taxon>Pierinae</taxon>
        <taxon>Pieris</taxon>
    </lineage>
</organism>
<sequence length="73" mass="8503">MPVGRPSYRWIDREEENLLQLKASNCRKGALDRERWKILISEAKTCFGSQIELKNRMSSEWGQGHPAFKKKPA</sequence>
<gene>
    <name evidence="1" type="ORF">PMACD_LOCUS11359</name>
</gene>
<dbReference type="Proteomes" id="UP000663880">
    <property type="component" value="Unassembled WGS sequence"/>
</dbReference>
<reference evidence="1" key="1">
    <citation type="submission" date="2021-02" db="EMBL/GenBank/DDBJ databases">
        <authorList>
            <person name="Steward A R."/>
        </authorList>
    </citation>
    <scope>NUCLEOTIDE SEQUENCE</scope>
</reference>
<dbReference type="OrthoDB" id="8197512at2759"/>
<evidence type="ECO:0000313" key="1">
    <source>
        <dbReference type="EMBL" id="CAF4901823.1"/>
    </source>
</evidence>
<accession>A0A821V8K1</accession>
<proteinExistence type="predicted"/>
<protein>
    <submittedName>
        <fullName evidence="1">Uncharacterized protein</fullName>
    </submittedName>
</protein>
<dbReference type="EMBL" id="CAJOBZ010000038">
    <property type="protein sequence ID" value="CAF4901823.1"/>
    <property type="molecule type" value="Genomic_DNA"/>
</dbReference>
<keyword evidence="2" id="KW-1185">Reference proteome</keyword>
<dbReference type="AlphaFoldDB" id="A0A821V8K1"/>
<name>A0A821V8K1_9NEOP</name>
<comment type="caution">
    <text evidence="1">The sequence shown here is derived from an EMBL/GenBank/DDBJ whole genome shotgun (WGS) entry which is preliminary data.</text>
</comment>
<evidence type="ECO:0000313" key="2">
    <source>
        <dbReference type="Proteomes" id="UP000663880"/>
    </source>
</evidence>